<protein>
    <submittedName>
        <fullName evidence="1">Uncharacterized protein</fullName>
    </submittedName>
</protein>
<sequence>APTPTPTPTPTIPNFILWARCFSSSGPGLHVADHFALDATQDIYIASSIPGHQRFCIIIDSFCQSLPHTILYRLWHGLPCFGLSPDTTLKILHRVSLPAFHHKCSC</sequence>
<dbReference type="Proteomes" id="UP001227543">
    <property type="component" value="Unassembled WGS sequence"/>
</dbReference>
<name>A0ABQ9RBN1_9PEZI</name>
<dbReference type="EMBL" id="MLFU01000019">
    <property type="protein sequence ID" value="KAK1500195.1"/>
    <property type="molecule type" value="Genomic_DNA"/>
</dbReference>
<proteinExistence type="predicted"/>
<accession>A0ABQ9RBN1</accession>
<keyword evidence="2" id="KW-1185">Reference proteome</keyword>
<evidence type="ECO:0000313" key="2">
    <source>
        <dbReference type="Proteomes" id="UP001227543"/>
    </source>
</evidence>
<dbReference type="GeneID" id="85407058"/>
<gene>
    <name evidence="1" type="ORF">CTAM01_06794</name>
</gene>
<evidence type="ECO:0000313" key="1">
    <source>
        <dbReference type="EMBL" id="KAK1500195.1"/>
    </source>
</evidence>
<reference evidence="1 2" key="1">
    <citation type="submission" date="2016-10" db="EMBL/GenBank/DDBJ databases">
        <title>The genome sequence of Colletotrichum fioriniae PJ7.</title>
        <authorList>
            <person name="Baroncelli R."/>
        </authorList>
    </citation>
    <scope>NUCLEOTIDE SEQUENCE [LARGE SCALE GENOMIC DNA]</scope>
    <source>
        <strain evidence="1 2">Tom-12</strain>
    </source>
</reference>
<comment type="caution">
    <text evidence="1">The sequence shown here is derived from an EMBL/GenBank/DDBJ whole genome shotgun (WGS) entry which is preliminary data.</text>
</comment>
<organism evidence="1 2">
    <name type="scientific">Colletotrichum tamarilloi</name>
    <dbReference type="NCBI Taxonomy" id="1209934"/>
    <lineage>
        <taxon>Eukaryota</taxon>
        <taxon>Fungi</taxon>
        <taxon>Dikarya</taxon>
        <taxon>Ascomycota</taxon>
        <taxon>Pezizomycotina</taxon>
        <taxon>Sordariomycetes</taxon>
        <taxon>Hypocreomycetidae</taxon>
        <taxon>Glomerellales</taxon>
        <taxon>Glomerellaceae</taxon>
        <taxon>Colletotrichum</taxon>
        <taxon>Colletotrichum acutatum species complex</taxon>
    </lineage>
</organism>
<feature type="non-terminal residue" evidence="1">
    <location>
        <position position="1"/>
    </location>
</feature>
<dbReference type="RefSeq" id="XP_060382665.1">
    <property type="nucleotide sequence ID" value="XM_060522820.1"/>
</dbReference>